<dbReference type="PROSITE" id="PS50112">
    <property type="entry name" value="PAS"/>
    <property type="match status" value="1"/>
</dbReference>
<evidence type="ECO:0000256" key="8">
    <source>
        <dbReference type="ARBA" id="ARBA00022679"/>
    </source>
</evidence>
<dbReference type="GO" id="GO:0045121">
    <property type="term" value="C:membrane raft"/>
    <property type="evidence" value="ECO:0007669"/>
    <property type="project" value="UniProtKB-SubCell"/>
</dbReference>
<dbReference type="STRING" id="28035.B6N84_05940"/>
<dbReference type="eggNOG" id="COG5002">
    <property type="taxonomic scope" value="Bacteria"/>
</dbReference>
<dbReference type="NCBIfam" id="TIGR00229">
    <property type="entry name" value="sensory_box"/>
    <property type="match status" value="1"/>
</dbReference>
<dbReference type="GO" id="GO:0000155">
    <property type="term" value="F:phosphorelay sensor kinase activity"/>
    <property type="evidence" value="ECO:0007669"/>
    <property type="project" value="InterPro"/>
</dbReference>
<keyword evidence="7" id="KW-0597">Phosphoprotein</keyword>
<dbReference type="NCBIfam" id="NF046044">
    <property type="entry name" value="PnpS"/>
    <property type="match status" value="1"/>
</dbReference>
<dbReference type="Proteomes" id="UP000325462">
    <property type="component" value="Chromosome"/>
</dbReference>
<dbReference type="PROSITE" id="PS50109">
    <property type="entry name" value="HIS_KIN"/>
    <property type="match status" value="1"/>
</dbReference>
<evidence type="ECO:0000256" key="14">
    <source>
        <dbReference type="SAM" id="Phobius"/>
    </source>
</evidence>
<dbReference type="Gene3D" id="3.30.450.20">
    <property type="entry name" value="PAS domain"/>
    <property type="match status" value="1"/>
</dbReference>
<evidence type="ECO:0000256" key="5">
    <source>
        <dbReference type="ARBA" id="ARBA00017772"/>
    </source>
</evidence>
<dbReference type="InterPro" id="IPR036097">
    <property type="entry name" value="HisK_dim/P_sf"/>
</dbReference>
<protein>
    <recommendedName>
        <fullName evidence="5">Sensor protein kinase WalK</fullName>
        <ecNumber evidence="4">2.7.13.3</ecNumber>
    </recommendedName>
</protein>
<dbReference type="Pfam" id="PF00512">
    <property type="entry name" value="HisKA"/>
    <property type="match status" value="1"/>
</dbReference>
<reference evidence="18 21" key="1">
    <citation type="submission" date="2016-01" db="EMBL/GenBank/DDBJ databases">
        <authorList>
            <person name="Mitreva M."/>
            <person name="Pepin K.H."/>
            <person name="Mihindukulasuriya K.A."/>
            <person name="Fulton R."/>
            <person name="Fronick C."/>
            <person name="O'Laughlin M."/>
            <person name="Miner T."/>
            <person name="Herter B."/>
            <person name="Rosa B.A."/>
            <person name="Cordes M."/>
            <person name="Tomlinson C."/>
            <person name="Wollam A."/>
            <person name="Palsikar V.B."/>
            <person name="Mardis E.R."/>
            <person name="Wilson R.K."/>
        </authorList>
    </citation>
    <scope>NUCLEOTIDE SEQUENCE [LARGE SCALE GENOMIC DNA]</scope>
    <source>
        <strain evidence="18 21">MJR7738</strain>
    </source>
</reference>
<keyword evidence="14" id="KW-0812">Transmembrane</keyword>
<dbReference type="AlphaFoldDB" id="A0A133Q2I2"/>
<dbReference type="PANTHER" id="PTHR45453">
    <property type="entry name" value="PHOSPHATE REGULON SENSOR PROTEIN PHOR"/>
    <property type="match status" value="1"/>
</dbReference>
<dbReference type="GO" id="GO:0005524">
    <property type="term" value="F:ATP binding"/>
    <property type="evidence" value="ECO:0007669"/>
    <property type="project" value="UniProtKB-KW"/>
</dbReference>
<reference evidence="20 22" key="2">
    <citation type="journal article" date="2019" name="Sci. Transl. Med.">
        <title>Quorum sensing between bacterial species on the skin protects against epidermal injury in atopic dermatitis.</title>
        <authorList>
            <person name="Williams M.R."/>
        </authorList>
    </citation>
    <scope>NUCLEOTIDE SEQUENCE [LARGE SCALE GENOMIC DNA]</scope>
    <source>
        <strain evidence="20 22">E7</strain>
    </source>
</reference>
<evidence type="ECO:0000256" key="6">
    <source>
        <dbReference type="ARBA" id="ARBA00022475"/>
    </source>
</evidence>
<dbReference type="EMBL" id="SCHB01000008">
    <property type="protein sequence ID" value="TBW71058.1"/>
    <property type="molecule type" value="Genomic_DNA"/>
</dbReference>
<gene>
    <name evidence="20" type="ORF">EQ812_11015</name>
    <name evidence="19" type="ORF">FO454_07365</name>
    <name evidence="18" type="ORF">HMPREF3225_02039</name>
</gene>
<keyword evidence="23" id="KW-1185">Reference proteome</keyword>
<dbReference type="SUPFAM" id="SSF47384">
    <property type="entry name" value="Homodimeric domain of signal transducing histidine kinase"/>
    <property type="match status" value="1"/>
</dbReference>
<evidence type="ECO:0000256" key="13">
    <source>
        <dbReference type="ARBA" id="ARBA00023136"/>
    </source>
</evidence>
<evidence type="ECO:0000256" key="4">
    <source>
        <dbReference type="ARBA" id="ARBA00012438"/>
    </source>
</evidence>
<dbReference type="InterPro" id="IPR000014">
    <property type="entry name" value="PAS"/>
</dbReference>
<dbReference type="Gene3D" id="3.30.565.10">
    <property type="entry name" value="Histidine kinase-like ATPase, C-terminal domain"/>
    <property type="match status" value="1"/>
</dbReference>
<dbReference type="SMART" id="SM00388">
    <property type="entry name" value="HisKA"/>
    <property type="match status" value="1"/>
</dbReference>
<evidence type="ECO:0000313" key="20">
    <source>
        <dbReference type="EMBL" id="TBW71058.1"/>
    </source>
</evidence>
<evidence type="ECO:0000259" key="16">
    <source>
        <dbReference type="PROSITE" id="PS50112"/>
    </source>
</evidence>
<keyword evidence="10 20" id="KW-0418">Kinase</keyword>
<dbReference type="EMBL" id="LRQI01000079">
    <property type="protein sequence ID" value="KXA37085.1"/>
    <property type="molecule type" value="Genomic_DNA"/>
</dbReference>
<evidence type="ECO:0000256" key="1">
    <source>
        <dbReference type="ARBA" id="ARBA00000085"/>
    </source>
</evidence>
<dbReference type="CDD" id="cd00082">
    <property type="entry name" value="HisKA"/>
    <property type="match status" value="1"/>
</dbReference>
<dbReference type="GO" id="GO:0016036">
    <property type="term" value="P:cellular response to phosphate starvation"/>
    <property type="evidence" value="ECO:0007669"/>
    <property type="project" value="TreeGrafter"/>
</dbReference>
<dbReference type="SUPFAM" id="SSF55785">
    <property type="entry name" value="PYP-like sensor domain (PAS domain)"/>
    <property type="match status" value="1"/>
</dbReference>
<sequence length="569" mass="65210">MLKFHQRLLLLLCTITIISFIGLGAIMHHSIYQTLTDKKVADLTKKTENYSKLEEQGKTEEIKNIAKNENISVKITEGNKIIFETKSHYDINPAIDNAANPSNIIYDRADEGYHYTFKNKFSNEAIYISGIDDEMVNLQKELWKYIALIGVVVLIAIYLAVRSIKRTYIRPINEVTYATSLLADGYYHVRVPESNVKETKALFVTTNELARRLQKLNNKQKIQSNRLKTTLENIPSSVLMIDKYGEIVVANHSYYEVFGLEEKVENKDYNDFIDDKIKQLILEAFKTEKSMYNQVEVNINNVHHKYFDVSCVPILSKSKKHLQGMVVVLHDITNLKKLENLRREFVANVSHELKTPITSIKGFAETLIEGAKDDVASLDMFLNIILKESNRIESLVMDLLDLSHIEQQRELETAYVNLSELAHNTVDNLQNQAKDKNIEIIDEISPDIIFKANKNKIAQVITNLLSNAINYSLENNRVIVRVYRQQSKVYLEIQDFGIGISKEEQKHIFERFYRVDKARSRDSGGTGLGLSITKHIVEAHHGVISVKSEPNKGSTFKVTFTDNYSNNEV</sequence>
<dbReference type="PRINTS" id="PR00344">
    <property type="entry name" value="BCTRLSENSOR"/>
</dbReference>
<organism evidence="20 22">
    <name type="scientific">Staphylococcus lugdunensis</name>
    <dbReference type="NCBI Taxonomy" id="28035"/>
    <lineage>
        <taxon>Bacteria</taxon>
        <taxon>Bacillati</taxon>
        <taxon>Bacillota</taxon>
        <taxon>Bacilli</taxon>
        <taxon>Bacillales</taxon>
        <taxon>Staphylococcaceae</taxon>
        <taxon>Staphylococcus</taxon>
    </lineage>
</organism>
<dbReference type="SUPFAM" id="SSF55874">
    <property type="entry name" value="ATPase domain of HSP90 chaperone/DNA topoisomerase II/histidine kinase"/>
    <property type="match status" value="1"/>
</dbReference>
<keyword evidence="8" id="KW-0808">Transferase</keyword>
<evidence type="ECO:0000313" key="22">
    <source>
        <dbReference type="Proteomes" id="UP000293637"/>
    </source>
</evidence>
<evidence type="ECO:0000259" key="15">
    <source>
        <dbReference type="PROSITE" id="PS50109"/>
    </source>
</evidence>
<keyword evidence="12" id="KW-0902">Two-component regulatory system</keyword>
<dbReference type="Pfam" id="PF02518">
    <property type="entry name" value="HATPase_c"/>
    <property type="match status" value="1"/>
</dbReference>
<evidence type="ECO:0000256" key="12">
    <source>
        <dbReference type="ARBA" id="ARBA00023012"/>
    </source>
</evidence>
<dbReference type="SMART" id="SM00387">
    <property type="entry name" value="HATPase_c"/>
    <property type="match status" value="1"/>
</dbReference>
<dbReference type="Gene3D" id="1.10.287.130">
    <property type="match status" value="1"/>
</dbReference>
<dbReference type="FunFam" id="3.30.565.10:FF:000023">
    <property type="entry name" value="PAS domain-containing sensor histidine kinase"/>
    <property type="match status" value="1"/>
</dbReference>
<dbReference type="RefSeq" id="WP_002458881.1">
    <property type="nucleotide sequence ID" value="NZ_AP021848.1"/>
</dbReference>
<feature type="domain" description="Histidine kinase" evidence="15">
    <location>
        <begin position="348"/>
        <end position="564"/>
    </location>
</feature>
<dbReference type="GO" id="GO:0005886">
    <property type="term" value="C:plasma membrane"/>
    <property type="evidence" value="ECO:0007669"/>
    <property type="project" value="UniProtKB-SubCell"/>
</dbReference>
<feature type="domain" description="PAS" evidence="16">
    <location>
        <begin position="223"/>
        <end position="263"/>
    </location>
</feature>
<dbReference type="FunFam" id="1.10.287.130:FF:000001">
    <property type="entry name" value="Two-component sensor histidine kinase"/>
    <property type="match status" value="1"/>
</dbReference>
<keyword evidence="13 14" id="KW-0472">Membrane</keyword>
<evidence type="ECO:0000313" key="21">
    <source>
        <dbReference type="Proteomes" id="UP000070063"/>
    </source>
</evidence>
<name>A0A133Q2I2_STALU</name>
<evidence type="ECO:0000256" key="3">
    <source>
        <dbReference type="ARBA" id="ARBA00004651"/>
    </source>
</evidence>
<evidence type="ECO:0000256" key="7">
    <source>
        <dbReference type="ARBA" id="ARBA00022553"/>
    </source>
</evidence>
<dbReference type="InterPro" id="IPR050351">
    <property type="entry name" value="BphY/WalK/GraS-like"/>
</dbReference>
<dbReference type="InterPro" id="IPR035965">
    <property type="entry name" value="PAS-like_dom_sf"/>
</dbReference>
<dbReference type="InterPro" id="IPR003660">
    <property type="entry name" value="HAMP_dom"/>
</dbReference>
<dbReference type="EMBL" id="CP041722">
    <property type="protein sequence ID" value="QEX38705.1"/>
    <property type="molecule type" value="Genomic_DNA"/>
</dbReference>
<comment type="subcellular location">
    <subcellularLocation>
        <location evidence="3">Cell membrane</location>
        <topology evidence="3">Multi-pass membrane protein</topology>
    </subcellularLocation>
    <subcellularLocation>
        <location evidence="2">Membrane raft</location>
        <topology evidence="2">Multi-pass membrane protein</topology>
    </subcellularLocation>
</comment>
<evidence type="ECO:0000313" key="19">
    <source>
        <dbReference type="EMBL" id="QEX38705.1"/>
    </source>
</evidence>
<evidence type="ECO:0000256" key="9">
    <source>
        <dbReference type="ARBA" id="ARBA00022741"/>
    </source>
</evidence>
<dbReference type="PROSITE" id="PS50885">
    <property type="entry name" value="HAMP"/>
    <property type="match status" value="1"/>
</dbReference>
<keyword evidence="6" id="KW-1003">Cell membrane</keyword>
<accession>A0A133Q2I2</accession>
<keyword evidence="14" id="KW-1133">Transmembrane helix</keyword>
<dbReference type="EC" id="2.7.13.3" evidence="4"/>
<dbReference type="CDD" id="cd00075">
    <property type="entry name" value="HATPase"/>
    <property type="match status" value="1"/>
</dbReference>
<dbReference type="InterPro" id="IPR036890">
    <property type="entry name" value="HATPase_C_sf"/>
</dbReference>
<dbReference type="Proteomes" id="UP000293637">
    <property type="component" value="Unassembled WGS sequence"/>
</dbReference>
<dbReference type="InterPro" id="IPR004358">
    <property type="entry name" value="Sig_transdc_His_kin-like_C"/>
</dbReference>
<evidence type="ECO:0000259" key="17">
    <source>
        <dbReference type="PROSITE" id="PS50885"/>
    </source>
</evidence>
<dbReference type="InterPro" id="IPR003661">
    <property type="entry name" value="HisK_dim/P_dom"/>
</dbReference>
<dbReference type="GeneID" id="58089533"/>
<keyword evidence="9" id="KW-0547">Nucleotide-binding</keyword>
<evidence type="ECO:0000256" key="11">
    <source>
        <dbReference type="ARBA" id="ARBA00022840"/>
    </source>
</evidence>
<evidence type="ECO:0000256" key="2">
    <source>
        <dbReference type="ARBA" id="ARBA00004314"/>
    </source>
</evidence>
<dbReference type="InterPro" id="IPR005467">
    <property type="entry name" value="His_kinase_dom"/>
</dbReference>
<proteinExistence type="predicted"/>
<feature type="domain" description="HAMP" evidence="17">
    <location>
        <begin position="166"/>
        <end position="218"/>
    </location>
</feature>
<evidence type="ECO:0000313" key="23">
    <source>
        <dbReference type="Proteomes" id="UP000325462"/>
    </source>
</evidence>
<keyword evidence="11" id="KW-0067">ATP-binding</keyword>
<dbReference type="GO" id="GO:0004721">
    <property type="term" value="F:phosphoprotein phosphatase activity"/>
    <property type="evidence" value="ECO:0007669"/>
    <property type="project" value="TreeGrafter"/>
</dbReference>
<evidence type="ECO:0000256" key="10">
    <source>
        <dbReference type="ARBA" id="ARBA00022777"/>
    </source>
</evidence>
<feature type="transmembrane region" description="Helical" evidence="14">
    <location>
        <begin position="142"/>
        <end position="161"/>
    </location>
</feature>
<dbReference type="Pfam" id="PF13426">
    <property type="entry name" value="PAS_9"/>
    <property type="match status" value="1"/>
</dbReference>
<dbReference type="PANTHER" id="PTHR45453:SF1">
    <property type="entry name" value="PHOSPHATE REGULON SENSOR PROTEIN PHOR"/>
    <property type="match status" value="1"/>
</dbReference>
<evidence type="ECO:0000313" key="18">
    <source>
        <dbReference type="EMBL" id="KXA37085.1"/>
    </source>
</evidence>
<dbReference type="InterPro" id="IPR003594">
    <property type="entry name" value="HATPase_dom"/>
</dbReference>
<dbReference type="Proteomes" id="UP000070063">
    <property type="component" value="Unassembled WGS sequence"/>
</dbReference>
<reference evidence="19 23" key="3">
    <citation type="submission" date="2019-07" db="EMBL/GenBank/DDBJ databases">
        <title>Comparative genome analysis of staphylococcus lugdunensis shows clonal complex-dependent diversity of the putative virulence factor, ess/type vii locus.</title>
        <authorList>
            <person name="Lebeurre J."/>
            <person name="Dahyot S."/>
            <person name="Diene S."/>
            <person name="Paulay A."/>
            <person name="Aubourg M."/>
            <person name="Argemi X."/>
            <person name="Giard J.-C."/>
            <person name="Tournier I."/>
            <person name="Francois P."/>
            <person name="Pestel-Caron M."/>
        </authorList>
    </citation>
    <scope>NUCLEOTIDE SEQUENCE [LARGE SCALE GENOMIC DNA]</scope>
    <source>
        <strain evidence="19 23">SL13</strain>
    </source>
</reference>
<dbReference type="Gene3D" id="6.10.340.10">
    <property type="match status" value="1"/>
</dbReference>
<comment type="catalytic activity">
    <reaction evidence="1">
        <text>ATP + protein L-histidine = ADP + protein N-phospho-L-histidine.</text>
        <dbReference type="EC" id="2.7.13.3"/>
    </reaction>
</comment>